<name>A0A2Z6SBP6_9GLOM</name>
<gene>
    <name evidence="5" type="ORF">RCL2_000607000</name>
    <name evidence="4" type="ORF">RclHR1_00990016</name>
</gene>
<dbReference type="Gene3D" id="1.10.30.10">
    <property type="entry name" value="High mobility group box domain"/>
    <property type="match status" value="1"/>
</dbReference>
<dbReference type="InterPro" id="IPR009071">
    <property type="entry name" value="HMG_box_dom"/>
</dbReference>
<dbReference type="AlphaFoldDB" id="A0A2Z6SBP6"/>
<feature type="DNA-binding region" description="HMG box" evidence="1">
    <location>
        <begin position="144"/>
        <end position="215"/>
    </location>
</feature>
<evidence type="ECO:0000259" key="3">
    <source>
        <dbReference type="PROSITE" id="PS50118"/>
    </source>
</evidence>
<evidence type="ECO:0000313" key="5">
    <source>
        <dbReference type="EMBL" id="GES78760.1"/>
    </source>
</evidence>
<dbReference type="Proteomes" id="UP000247702">
    <property type="component" value="Unassembled WGS sequence"/>
</dbReference>
<comment type="caution">
    <text evidence="4">The sequence shown here is derived from an EMBL/GenBank/DDBJ whole genome shotgun (WGS) entry which is preliminary data.</text>
</comment>
<proteinExistence type="predicted"/>
<accession>A0A2Z6SBP6</accession>
<keyword evidence="1" id="KW-0238">DNA-binding</keyword>
<evidence type="ECO:0000256" key="2">
    <source>
        <dbReference type="SAM" id="MobiDB-lite"/>
    </source>
</evidence>
<dbReference type="EMBL" id="BEXD01004414">
    <property type="protein sequence ID" value="GBC10783.1"/>
    <property type="molecule type" value="Genomic_DNA"/>
</dbReference>
<dbReference type="EMBL" id="BLAL01000040">
    <property type="protein sequence ID" value="GES78760.1"/>
    <property type="molecule type" value="Genomic_DNA"/>
</dbReference>
<reference evidence="5" key="2">
    <citation type="submission" date="2019-10" db="EMBL/GenBank/DDBJ databases">
        <title>Conservation and host-specific expression of non-tandemly repeated heterogenous ribosome RNA gene in arbuscular mycorrhizal fungi.</title>
        <authorList>
            <person name="Maeda T."/>
            <person name="Kobayashi Y."/>
            <person name="Nakagawa T."/>
            <person name="Ezawa T."/>
            <person name="Yamaguchi K."/>
            <person name="Bino T."/>
            <person name="Nishimoto Y."/>
            <person name="Shigenobu S."/>
            <person name="Kawaguchi M."/>
        </authorList>
    </citation>
    <scope>NUCLEOTIDE SEQUENCE</scope>
    <source>
        <strain evidence="5">HR1</strain>
    </source>
</reference>
<feature type="domain" description="HMG box" evidence="3">
    <location>
        <begin position="144"/>
        <end position="215"/>
    </location>
</feature>
<reference evidence="4 6" key="1">
    <citation type="submission" date="2017-11" db="EMBL/GenBank/DDBJ databases">
        <title>The genome of Rhizophagus clarus HR1 reveals common genetic basis of auxotrophy among arbuscular mycorrhizal fungi.</title>
        <authorList>
            <person name="Kobayashi Y."/>
        </authorList>
    </citation>
    <scope>NUCLEOTIDE SEQUENCE [LARGE SCALE GENOMIC DNA]</scope>
    <source>
        <strain evidence="4 6">HR1</strain>
    </source>
</reference>
<keyword evidence="6" id="KW-1185">Reference proteome</keyword>
<dbReference type="InterPro" id="IPR036910">
    <property type="entry name" value="HMG_box_dom_sf"/>
</dbReference>
<feature type="region of interest" description="Disordered" evidence="2">
    <location>
        <begin position="242"/>
        <end position="269"/>
    </location>
</feature>
<dbReference type="PROSITE" id="PS50118">
    <property type="entry name" value="HMG_BOX_2"/>
    <property type="match status" value="1"/>
</dbReference>
<sequence length="327" mass="37947">MASISSNNMCGYLGNNEVDITLYYPVPSIIEPQKVDYELPKNELFDKVDAHFYQSMPLTENGEIEPKKVDYELLESELYNKDEVDETYYDSTPLTENAGGAESKKVDDESVNEFIAKLAVSDIFPPNHSADEIMVTALNKEGLPKRSMNCFFVFRNVVYREVLKQKLIEEIKDGVFFTQVVSVMWKKASEENREKYKGLATEIKSLQNEYHKDKTYSKNKQAGSIFVNMNGNNFQYPEHKIKKTKTKKDTTRKKTTRKSKTNPKNNTLQVYQPSTRNLDLDIAYHPFVLPVNYHNPLDNNYFPCNPYVYDFPILNETFSQDPKFLYT</sequence>
<dbReference type="GO" id="GO:0003677">
    <property type="term" value="F:DNA binding"/>
    <property type="evidence" value="ECO:0007669"/>
    <property type="project" value="UniProtKB-UniRule"/>
</dbReference>
<dbReference type="OrthoDB" id="2324309at2759"/>
<organism evidence="4 6">
    <name type="scientific">Rhizophagus clarus</name>
    <dbReference type="NCBI Taxonomy" id="94130"/>
    <lineage>
        <taxon>Eukaryota</taxon>
        <taxon>Fungi</taxon>
        <taxon>Fungi incertae sedis</taxon>
        <taxon>Mucoromycota</taxon>
        <taxon>Glomeromycotina</taxon>
        <taxon>Glomeromycetes</taxon>
        <taxon>Glomerales</taxon>
        <taxon>Glomeraceae</taxon>
        <taxon>Rhizophagus</taxon>
    </lineage>
</organism>
<dbReference type="Proteomes" id="UP000615446">
    <property type="component" value="Unassembled WGS sequence"/>
</dbReference>
<evidence type="ECO:0000313" key="6">
    <source>
        <dbReference type="Proteomes" id="UP000247702"/>
    </source>
</evidence>
<feature type="compositionally biased region" description="Basic residues" evidence="2">
    <location>
        <begin position="242"/>
        <end position="261"/>
    </location>
</feature>
<keyword evidence="1" id="KW-0539">Nucleus</keyword>
<dbReference type="SMART" id="SM00398">
    <property type="entry name" value="HMG"/>
    <property type="match status" value="1"/>
</dbReference>
<evidence type="ECO:0000256" key="1">
    <source>
        <dbReference type="PROSITE-ProRule" id="PRU00267"/>
    </source>
</evidence>
<dbReference type="GO" id="GO:0005634">
    <property type="term" value="C:nucleus"/>
    <property type="evidence" value="ECO:0007669"/>
    <property type="project" value="UniProtKB-UniRule"/>
</dbReference>
<protein>
    <recommendedName>
        <fullName evidence="3">HMG box domain-containing protein</fullName>
    </recommendedName>
</protein>
<evidence type="ECO:0000313" key="4">
    <source>
        <dbReference type="EMBL" id="GBC10783.1"/>
    </source>
</evidence>
<dbReference type="SUPFAM" id="SSF47095">
    <property type="entry name" value="HMG-box"/>
    <property type="match status" value="1"/>
</dbReference>